<name>Q0FWA4_SALBH</name>
<dbReference type="EMBL" id="AATQ01000001">
    <property type="protein sequence ID" value="EAU48648.1"/>
    <property type="molecule type" value="Genomic_DNA"/>
</dbReference>
<dbReference type="AlphaFoldDB" id="Q0FWA4"/>
<sequence>MTSVEAGTSWNSAWPPCLATPCGSTPFSHIWVQPPRQCSQKLQPS</sequence>
<evidence type="ECO:0000313" key="1">
    <source>
        <dbReference type="EMBL" id="EAU48648.1"/>
    </source>
</evidence>
<dbReference type="Proteomes" id="UP000006230">
    <property type="component" value="Unassembled WGS sequence"/>
</dbReference>
<protein>
    <submittedName>
        <fullName evidence="1">Uncharacterized protein</fullName>
    </submittedName>
</protein>
<reference evidence="1 2" key="1">
    <citation type="journal article" date="2010" name="J. Bacteriol.">
        <title>Genome sequences of Pelagibaca bermudensis HTCC2601T and Maritimibacter alkaliphilus HTCC2654T, the type strains of two marine Roseobacter genera.</title>
        <authorList>
            <person name="Thrash J.C."/>
            <person name="Cho J.C."/>
            <person name="Ferriera S."/>
            <person name="Johnson J."/>
            <person name="Vergin K.L."/>
            <person name="Giovannoni S.J."/>
        </authorList>
    </citation>
    <scope>NUCLEOTIDE SEQUENCE [LARGE SCALE GENOMIC DNA]</scope>
    <source>
        <strain evidence="2">DSM 26914 / JCM 13377 / KCTC 12554 / HTCC2601</strain>
    </source>
</reference>
<dbReference type="HOGENOM" id="CLU_3203165_0_0_5"/>
<keyword evidence="2" id="KW-1185">Reference proteome</keyword>
<evidence type="ECO:0000313" key="2">
    <source>
        <dbReference type="Proteomes" id="UP000006230"/>
    </source>
</evidence>
<organism evidence="1 2">
    <name type="scientific">Salipiger bermudensis (strain DSM 26914 / JCM 13377 / KCTC 12554 / HTCC2601)</name>
    <name type="common">Pelagibaca bermudensis</name>
    <dbReference type="NCBI Taxonomy" id="314265"/>
    <lineage>
        <taxon>Bacteria</taxon>
        <taxon>Pseudomonadati</taxon>
        <taxon>Pseudomonadota</taxon>
        <taxon>Alphaproteobacteria</taxon>
        <taxon>Rhodobacterales</taxon>
        <taxon>Roseobacteraceae</taxon>
        <taxon>Salipiger</taxon>
    </lineage>
</organism>
<proteinExistence type="predicted"/>
<gene>
    <name evidence="1" type="ORF">R2601_03708</name>
</gene>
<comment type="caution">
    <text evidence="1">The sequence shown here is derived from an EMBL/GenBank/DDBJ whole genome shotgun (WGS) entry which is preliminary data.</text>
</comment>
<dbReference type="STRING" id="314265.R2601_03708"/>
<accession>Q0FWA4</accession>